<accession>A0AAV4M9V8</accession>
<gene>
    <name evidence="1" type="ORF">CEXT_772961</name>
</gene>
<evidence type="ECO:0000313" key="1">
    <source>
        <dbReference type="EMBL" id="GIX67589.1"/>
    </source>
</evidence>
<proteinExistence type="predicted"/>
<reference evidence="1 2" key="1">
    <citation type="submission" date="2021-06" db="EMBL/GenBank/DDBJ databases">
        <title>Caerostris extrusa draft genome.</title>
        <authorList>
            <person name="Kono N."/>
            <person name="Arakawa K."/>
        </authorList>
    </citation>
    <scope>NUCLEOTIDE SEQUENCE [LARGE SCALE GENOMIC DNA]</scope>
</reference>
<organism evidence="1 2">
    <name type="scientific">Caerostris extrusa</name>
    <name type="common">Bark spider</name>
    <name type="synonym">Caerostris bankana</name>
    <dbReference type="NCBI Taxonomy" id="172846"/>
    <lineage>
        <taxon>Eukaryota</taxon>
        <taxon>Metazoa</taxon>
        <taxon>Ecdysozoa</taxon>
        <taxon>Arthropoda</taxon>
        <taxon>Chelicerata</taxon>
        <taxon>Arachnida</taxon>
        <taxon>Araneae</taxon>
        <taxon>Araneomorphae</taxon>
        <taxon>Entelegynae</taxon>
        <taxon>Araneoidea</taxon>
        <taxon>Araneidae</taxon>
        <taxon>Caerostris</taxon>
    </lineage>
</organism>
<dbReference type="AlphaFoldDB" id="A0AAV4M9V8"/>
<comment type="caution">
    <text evidence="1">The sequence shown here is derived from an EMBL/GenBank/DDBJ whole genome shotgun (WGS) entry which is preliminary data.</text>
</comment>
<dbReference type="Proteomes" id="UP001054945">
    <property type="component" value="Unassembled WGS sequence"/>
</dbReference>
<evidence type="ECO:0000313" key="2">
    <source>
        <dbReference type="Proteomes" id="UP001054945"/>
    </source>
</evidence>
<feature type="non-terminal residue" evidence="1">
    <location>
        <position position="59"/>
    </location>
</feature>
<protein>
    <submittedName>
        <fullName evidence="1">Uncharacterized protein</fullName>
    </submittedName>
</protein>
<keyword evidence="2" id="KW-1185">Reference proteome</keyword>
<name>A0AAV4M9V8_CAEEX</name>
<sequence>MFGLVTLLNGNNKRFLESCTSVSSNKSDNTPIWDIDVGVGGLEMIDQSFWIDGMILMTF</sequence>
<dbReference type="EMBL" id="BPLR01001889">
    <property type="protein sequence ID" value="GIX67589.1"/>
    <property type="molecule type" value="Genomic_DNA"/>
</dbReference>